<evidence type="ECO:0000313" key="2">
    <source>
        <dbReference type="Proteomes" id="UP001172778"/>
    </source>
</evidence>
<reference evidence="1" key="1">
    <citation type="submission" date="2023-03" db="EMBL/GenBank/DDBJ databases">
        <title>Chitinimonas shenzhenensis gen. nov., sp. nov., a novel member of family Burkholderiaceae isolated from activated sludge collected in Shen Zhen, China.</title>
        <authorList>
            <person name="Wang X."/>
        </authorList>
    </citation>
    <scope>NUCLEOTIDE SEQUENCE</scope>
    <source>
        <strain evidence="1">DQS-5</strain>
    </source>
</reference>
<accession>A0ABT7DTG6</accession>
<organism evidence="1 2">
    <name type="scientific">Parachitinimonas caeni</name>
    <dbReference type="NCBI Taxonomy" id="3031301"/>
    <lineage>
        <taxon>Bacteria</taxon>
        <taxon>Pseudomonadati</taxon>
        <taxon>Pseudomonadota</taxon>
        <taxon>Betaproteobacteria</taxon>
        <taxon>Neisseriales</taxon>
        <taxon>Chitinibacteraceae</taxon>
        <taxon>Parachitinimonas</taxon>
    </lineage>
</organism>
<name>A0ABT7DTG6_9NEIS</name>
<dbReference type="RefSeq" id="WP_284099652.1">
    <property type="nucleotide sequence ID" value="NZ_JARRAF010000004.1"/>
</dbReference>
<dbReference type="Gene3D" id="3.40.47.10">
    <property type="match status" value="1"/>
</dbReference>
<gene>
    <name evidence="1" type="ORF">PZA18_04775</name>
</gene>
<comment type="caution">
    <text evidence="1">The sequence shown here is derived from an EMBL/GenBank/DDBJ whole genome shotgun (WGS) entry which is preliminary data.</text>
</comment>
<evidence type="ECO:0008006" key="3">
    <source>
        <dbReference type="Google" id="ProtNLM"/>
    </source>
</evidence>
<proteinExistence type="predicted"/>
<dbReference type="Proteomes" id="UP001172778">
    <property type="component" value="Unassembled WGS sequence"/>
</dbReference>
<sequence>MDQSASPSNPIPTARALPLAPLSIAAAGLCCAVGHSLAAASAAIRAGMDHFQESQYVTQEGYRLLTARLPDDTLWGKARLARWISLAIADCLRGLAVLDTRQIPVIWLAPEQERAGYDADWYREAFDLALHQLQASFHTHSGVLPHGRAGLAPALQQAANWIASGEVQQVLLVGADSLLEAPTINAYLQAHRLQAPGNVDGFIPGEAAAALLLTTASLAPTGLVLCGAGMALEPGRIDGSVPSRAQGLSAAIRAALAAANLDFAALDFRFSDQNGESFYAKEAANALSRVTPVHGHQLRLMTLADCLGEVGAATGPAMLAYLHSLRQKRGHYRPPLGPTGLLHLANDNGLRSAVVVEYPADLPE</sequence>
<keyword evidence="2" id="KW-1185">Reference proteome</keyword>
<dbReference type="EMBL" id="JARRAF010000004">
    <property type="protein sequence ID" value="MDK2123363.1"/>
    <property type="molecule type" value="Genomic_DNA"/>
</dbReference>
<dbReference type="InterPro" id="IPR016039">
    <property type="entry name" value="Thiolase-like"/>
</dbReference>
<evidence type="ECO:0000313" key="1">
    <source>
        <dbReference type="EMBL" id="MDK2123363.1"/>
    </source>
</evidence>
<dbReference type="SUPFAM" id="SSF53901">
    <property type="entry name" value="Thiolase-like"/>
    <property type="match status" value="1"/>
</dbReference>
<protein>
    <recommendedName>
        <fullName evidence="3">3-oxoacyl-[acyl-carrier-protein] synthase-1</fullName>
    </recommendedName>
</protein>